<proteinExistence type="predicted"/>
<evidence type="ECO:0000313" key="2">
    <source>
        <dbReference type="EMBL" id="MDN0022874.1"/>
    </source>
</evidence>
<reference evidence="3" key="2">
    <citation type="submission" date="2023-08" db="EMBL/GenBank/DDBJ databases">
        <title>Identification and characterization of horizontal gene transfer across gut microbiota members of farm animals based on homology search.</title>
        <authorList>
            <person name="Schwarzerova J."/>
            <person name="Nykrynova M."/>
            <person name="Jureckova K."/>
            <person name="Cejkova D."/>
            <person name="Rychlik I."/>
        </authorList>
    </citation>
    <scope>NUCLEOTIDE SEQUENCE</scope>
    <source>
        <strain evidence="3">ET15</strain>
        <strain evidence="2">ET37</strain>
    </source>
</reference>
<comment type="caution">
    <text evidence="3">The sequence shown here is derived from an EMBL/GenBank/DDBJ whole genome shotgun (WGS) entry which is preliminary data.</text>
</comment>
<organism evidence="3 5">
    <name type="scientific">Leyella lascolaii</name>
    <dbReference type="NCBI Taxonomy" id="1776379"/>
    <lineage>
        <taxon>Bacteria</taxon>
        <taxon>Pseudomonadati</taxon>
        <taxon>Bacteroidota</taxon>
        <taxon>Bacteroidia</taxon>
        <taxon>Bacteroidales</taxon>
        <taxon>Prevotellaceae</taxon>
        <taxon>Leyella</taxon>
    </lineage>
</organism>
<dbReference type="SUPFAM" id="SSF56935">
    <property type="entry name" value="Porins"/>
    <property type="match status" value="1"/>
</dbReference>
<evidence type="ECO:0000313" key="3">
    <source>
        <dbReference type="EMBL" id="MDN0025627.1"/>
    </source>
</evidence>
<keyword evidence="3" id="KW-0675">Receptor</keyword>
<keyword evidence="1" id="KW-0732">Signal</keyword>
<evidence type="ECO:0000313" key="5">
    <source>
        <dbReference type="Proteomes" id="UP001168478"/>
    </source>
</evidence>
<evidence type="ECO:0000313" key="4">
    <source>
        <dbReference type="Proteomes" id="UP001167831"/>
    </source>
</evidence>
<feature type="chain" id="PRO_5043566450" evidence="1">
    <location>
        <begin position="20"/>
        <end position="531"/>
    </location>
</feature>
<protein>
    <submittedName>
        <fullName evidence="3">Hemin receptor</fullName>
    </submittedName>
</protein>
<dbReference type="EMBL" id="JAUEIE010000006">
    <property type="protein sequence ID" value="MDN0022874.1"/>
    <property type="molecule type" value="Genomic_DNA"/>
</dbReference>
<dbReference type="Gene3D" id="2.40.160.60">
    <property type="entry name" value="Outer membrane protein transport protein (OMPP1/FadL/TodX)"/>
    <property type="match status" value="1"/>
</dbReference>
<evidence type="ECO:0000256" key="1">
    <source>
        <dbReference type="SAM" id="SignalP"/>
    </source>
</evidence>
<dbReference type="EMBL" id="JAUEIF010000007">
    <property type="protein sequence ID" value="MDN0025627.1"/>
    <property type="molecule type" value="Genomic_DNA"/>
</dbReference>
<dbReference type="AlphaFoldDB" id="A0AAW7JLC0"/>
<reference evidence="3" key="1">
    <citation type="submission" date="2023-06" db="EMBL/GenBank/DDBJ databases">
        <authorList>
            <person name="Zeman M."/>
            <person name="Kubasova T."/>
            <person name="Jahodarova E."/>
            <person name="Nykrynova M."/>
            <person name="Rychlik I."/>
        </authorList>
    </citation>
    <scope>NUCLEOTIDE SEQUENCE</scope>
    <source>
        <strain evidence="3">ET15</strain>
        <strain evidence="2">ET37</strain>
    </source>
</reference>
<feature type="signal peptide" evidence="1">
    <location>
        <begin position="1"/>
        <end position="19"/>
    </location>
</feature>
<dbReference type="Proteomes" id="UP001167831">
    <property type="component" value="Unassembled WGS sequence"/>
</dbReference>
<sequence length="531" mass="58959">MNKILFMTLVTVSSLTVSAQETYENAILANEDLNGTARYVGMGGALEALGADISTIGSNPAGIGLFRKSSISTSFGLVSQDGVKSFRNADKTNMSFDQIGLVYSTKLDRNSILNFGFNYHKSKNFNQILSAAGRLENASQNKLSYLKGLNGIFDIGQNSEGALVGYNGNDYSLAYNQIDYLYYNALLFNDKDNKSYYNNANGYMFNRGSSGYIGEYDFNVSGNVNDRFYWGVTFGIHDVHYKGESMYTETLVDENKAAIGDVTINDTREITGKGFDVKAGIIFRPVENSPFRVGLYVHTPVWYDLKTSNYTTLLNGTSVGMYDDGYIGETYEFKFYTPWKFGVSLGHTVGNYLAIGATYEYADYGSSKMRVNDGGYYDAYWGDYYETSSNDAVMNHHIGETLKGVSTLKVGAEYKVAPGFSVRLGYNYVSPMYKKSGFKDGTLPSYGSYYSSATDYTNWDATNRITAGFGFSHGKWNFDLAYAYSETKGDFYPFMSYYPVEGEDASNANVAPGAKVNNKRNQLLVTVGYRF</sequence>
<accession>A0AAW7JLC0</accession>
<dbReference type="Proteomes" id="UP001168478">
    <property type="component" value="Unassembled WGS sequence"/>
</dbReference>
<name>A0AAW7JLC0_9BACT</name>
<keyword evidence="4" id="KW-1185">Reference proteome</keyword>
<gene>
    <name evidence="2" type="ORF">QVN81_07570</name>
    <name evidence="3" type="ORF">QVN84_08875</name>
</gene>
<dbReference type="RefSeq" id="WP_289825401.1">
    <property type="nucleotide sequence ID" value="NZ_JAUEIE010000006.1"/>
</dbReference>